<reference evidence="1" key="1">
    <citation type="submission" date="2015-06" db="EMBL/GenBank/DDBJ databases">
        <authorList>
            <person name="Joergensen T."/>
        </authorList>
    </citation>
    <scope>NUCLEOTIDE SEQUENCE</scope>
    <source>
        <plasmid evidence="1">pRGRH0315</plasmid>
    </source>
</reference>
<accession>A0A0H5PY58</accession>
<evidence type="ECO:0000313" key="1">
    <source>
        <dbReference type="EMBL" id="CRY94661.1"/>
    </source>
</evidence>
<sequence length="145" mass="15869">MRTLGIRHLGGGVPKSHLVRLVLLRCRIGLTPQSASTRLPSSESELRVLRSVIRIFFDGTRCVFGVPPSRCGYQKRSVRAAPRHPANTSRRQIEICQRSPFLKSSNAKSWGPAGLPVGSDLVIDDRARKTLPTGGCDHAVSATTW</sequence>
<organism evidence="1">
    <name type="scientific">uncultured prokaryote</name>
    <dbReference type="NCBI Taxonomy" id="198431"/>
    <lineage>
        <taxon>unclassified sequences</taxon>
        <taxon>environmental samples</taxon>
    </lineage>
</organism>
<dbReference type="EMBL" id="LN852985">
    <property type="protein sequence ID" value="CRY94661.1"/>
    <property type="molecule type" value="Genomic_DNA"/>
</dbReference>
<protein>
    <submittedName>
        <fullName evidence="1">Uncharacterized protein</fullName>
    </submittedName>
</protein>
<dbReference type="AlphaFoldDB" id="A0A0H5PY58"/>
<reference evidence="1" key="2">
    <citation type="submission" date="2015-07" db="EMBL/GenBank/DDBJ databases">
        <title>Plasmids, circular viruses and viroids from rat gut.</title>
        <authorList>
            <person name="Jorgensen T.J."/>
            <person name="Hansen M.A."/>
            <person name="Xu Z."/>
            <person name="Tabak M.A."/>
            <person name="Sorensen S.J."/>
            <person name="Hansen L.H."/>
        </authorList>
    </citation>
    <scope>NUCLEOTIDE SEQUENCE</scope>
    <source>
        <plasmid evidence="1">pRGRH0315</plasmid>
    </source>
</reference>
<geneLocation type="plasmid" evidence="1">
    <name>pRGRH0315</name>
</geneLocation>
<keyword evidence="1" id="KW-0614">Plasmid</keyword>
<proteinExistence type="predicted"/>
<name>A0A0H5PY58_9ZZZZ</name>